<gene>
    <name evidence="2" type="ORF">CLODIP_2_CD11427</name>
</gene>
<dbReference type="Proteomes" id="UP000494165">
    <property type="component" value="Unassembled WGS sequence"/>
</dbReference>
<evidence type="ECO:0000256" key="1">
    <source>
        <dbReference type="SAM" id="MobiDB-lite"/>
    </source>
</evidence>
<feature type="compositionally biased region" description="Basic and acidic residues" evidence="1">
    <location>
        <begin position="108"/>
        <end position="118"/>
    </location>
</feature>
<dbReference type="EMBL" id="CADEPI010000005">
    <property type="protein sequence ID" value="CAB3361070.1"/>
    <property type="molecule type" value="Genomic_DNA"/>
</dbReference>
<evidence type="ECO:0000313" key="3">
    <source>
        <dbReference type="Proteomes" id="UP000494165"/>
    </source>
</evidence>
<sequence length="159" mass="17291">MNGLKISTAVVQTSSGDVEVNNISVDNGELGEALSKKLTNGKFNVKNDFYLKMRKDDAYGNGDQSFETSSLEDWVELDQNEGEGITADYNPFDDYSVEASSCKFVCHPDEQENDKPTKMDGSGSRGGSGHMFLPPSHPVNSAESLICSIRSQSIMFCAS</sequence>
<protein>
    <submittedName>
        <fullName evidence="2">Uncharacterized protein</fullName>
    </submittedName>
</protein>
<keyword evidence="3" id="KW-1185">Reference proteome</keyword>
<reference evidence="2 3" key="1">
    <citation type="submission" date="2020-04" db="EMBL/GenBank/DDBJ databases">
        <authorList>
            <person name="Alioto T."/>
            <person name="Alioto T."/>
            <person name="Gomez Garrido J."/>
        </authorList>
    </citation>
    <scope>NUCLEOTIDE SEQUENCE [LARGE SCALE GENOMIC DNA]</scope>
</reference>
<comment type="caution">
    <text evidence="2">The sequence shown here is derived from an EMBL/GenBank/DDBJ whole genome shotgun (WGS) entry which is preliminary data.</text>
</comment>
<accession>A0A8S1BZF5</accession>
<evidence type="ECO:0000313" key="2">
    <source>
        <dbReference type="EMBL" id="CAB3361070.1"/>
    </source>
</evidence>
<name>A0A8S1BZF5_9INSE</name>
<dbReference type="AlphaFoldDB" id="A0A8S1BZF5"/>
<proteinExistence type="predicted"/>
<organism evidence="2 3">
    <name type="scientific">Cloeon dipterum</name>
    <dbReference type="NCBI Taxonomy" id="197152"/>
    <lineage>
        <taxon>Eukaryota</taxon>
        <taxon>Metazoa</taxon>
        <taxon>Ecdysozoa</taxon>
        <taxon>Arthropoda</taxon>
        <taxon>Hexapoda</taxon>
        <taxon>Insecta</taxon>
        <taxon>Pterygota</taxon>
        <taxon>Palaeoptera</taxon>
        <taxon>Ephemeroptera</taxon>
        <taxon>Pisciforma</taxon>
        <taxon>Baetidae</taxon>
        <taxon>Cloeon</taxon>
    </lineage>
</organism>
<feature type="region of interest" description="Disordered" evidence="1">
    <location>
        <begin position="108"/>
        <end position="128"/>
    </location>
</feature>